<protein>
    <recommendedName>
        <fullName evidence="4">DUF1440 domain-containing protein</fullName>
    </recommendedName>
</protein>
<feature type="transmembrane region" description="Helical" evidence="1">
    <location>
        <begin position="70"/>
        <end position="88"/>
    </location>
</feature>
<organism evidence="2 3">
    <name type="scientific">Micromonospora chaiyaphumensis</name>
    <dbReference type="NCBI Taxonomy" id="307119"/>
    <lineage>
        <taxon>Bacteria</taxon>
        <taxon>Bacillati</taxon>
        <taxon>Actinomycetota</taxon>
        <taxon>Actinomycetes</taxon>
        <taxon>Micromonosporales</taxon>
        <taxon>Micromonosporaceae</taxon>
        <taxon>Micromonospora</taxon>
    </lineage>
</organism>
<dbReference type="RefSeq" id="WP_091258081.1">
    <property type="nucleotide sequence ID" value="NZ_FMCS01000001.1"/>
</dbReference>
<keyword evidence="1" id="KW-0472">Membrane</keyword>
<dbReference type="EMBL" id="FMCS01000001">
    <property type="protein sequence ID" value="SCE65406.1"/>
    <property type="molecule type" value="Genomic_DNA"/>
</dbReference>
<gene>
    <name evidence="2" type="ORF">GA0070214_101242</name>
</gene>
<evidence type="ECO:0000256" key="1">
    <source>
        <dbReference type="SAM" id="Phobius"/>
    </source>
</evidence>
<evidence type="ECO:0000313" key="2">
    <source>
        <dbReference type="EMBL" id="SCE65406.1"/>
    </source>
</evidence>
<name>A0A1C4U162_9ACTN</name>
<dbReference type="Proteomes" id="UP000199629">
    <property type="component" value="Unassembled WGS sequence"/>
</dbReference>
<evidence type="ECO:0000313" key="3">
    <source>
        <dbReference type="Proteomes" id="UP000199629"/>
    </source>
</evidence>
<keyword evidence="1" id="KW-1133">Transmembrane helix</keyword>
<reference evidence="3" key="1">
    <citation type="submission" date="2016-06" db="EMBL/GenBank/DDBJ databases">
        <authorList>
            <person name="Varghese N."/>
            <person name="Submissions Spin"/>
        </authorList>
    </citation>
    <scope>NUCLEOTIDE SEQUENCE [LARGE SCALE GENOMIC DNA]</scope>
    <source>
        <strain evidence="3">DSM 45246</strain>
    </source>
</reference>
<sequence length="157" mass="15893">MRAAPVVDGAIAGAVGSAALNVVTFLDMTLRGRPASSTPEQTAGKLADAAHVDLGPGEKAGNRRTGVGSIIGYGTGVAAGALFGLLAARRRIPLPLAVGMLGGGVMATSDGSLAALRISDPRTWSTKDWVSDVVPHLAYGAAAAATWRRLRPPARRG</sequence>
<accession>A0A1C4U162</accession>
<keyword evidence="1" id="KW-0812">Transmembrane</keyword>
<proteinExistence type="predicted"/>
<dbReference type="AlphaFoldDB" id="A0A1C4U162"/>
<keyword evidence="3" id="KW-1185">Reference proteome</keyword>
<evidence type="ECO:0008006" key="4">
    <source>
        <dbReference type="Google" id="ProtNLM"/>
    </source>
</evidence>
<feature type="transmembrane region" description="Helical" evidence="1">
    <location>
        <begin position="6"/>
        <end position="26"/>
    </location>
</feature>